<name>A0AAV2NKS3_9HYME</name>
<sequence length="1866" mass="215214">MLPSKDLVCFLFLWIFVNNAKCQDIEEMSKTLDEILVNTRSFRRPRNYEDASLIWQEYEFGTGAGNREEVIVTNISLHRFNIPDNIDWKFLQADTAYFIRAENSTLLFYEINLDDLSLEHTISIVTEGHILQFKVLNLNTEEIFNENHVNNLMVVLLVEFQHSYFLYWYRIFGNTYTLYLTWPVQKQIQDMEFVREEDQHELLLLDNDVYPEGQSLIDIYGFNVDYNNHRIDIWFCRRLFVPKVFDVQICSIYGHSVLGFQGIDNIILYKSKNEHKLCQFEKFEIIKSNKLTNFVCFESGYIEYLAIGGKETRLLRFSENEFQNNAETDLHFNDTTEISWITTIPLNTYRDESLLLVQFKNLSVIALAWQGLKFKTVVLPNQIMNNFDLSKIVVIPKVGFMHANVLVRIEVTLRELAHSIHNETESILKTRALLEEVFRKQEVVFDETKARLNQSYFKNSVSGFWNFSKVDASNATMERNVNYGAVKVGSIDLEMEDMLINVTSNLKKLEELETRLNQILLDLKNITNSRINLSSNIELTGNFLVTGTLYAKSITAAFVNNASTSIAANNIVNHASDIIINGQKSFLSIDTDNLTVFLLNGIPLEQIVFDTSIKNYNNADFSKLKRLEINGHLNFSEINNVKWRNLMQSIIWKDESIIIPGETIVEGLIVEEANVKNLNHLRYPDDYVLINDRDSINVMGEKYFANLSTTHLLGINSINEINIDDFIILSRHEILNHEITFENLEIGGTLQIDSNVTGINISNIEGLLNETDRLSSDIIFENLTVMGNIVLQDSINAKIWSDFDDLLLKTEGNALITGNKKFLNRIYINSNATIQSGQINNHLFSEFVTLNTDQQFPYLRKISANAMFGNITFGMMKKLENYIIREQNVASACLNKVLLFIRSCIIDNLSFDTLKQNITQTTFFDKLNQTFQKLYFENLILSTLIADEVLPNTINYINYADLTRHILTISTQQNLTGTLIVDNLETNVLNVEIINGMPLNKLHRLLVHAKSFCDDIFNGNASIKSLRVTGMITASSINKNDIVNVYKKDSMGTVIFNKNISIEDLTVIGFVNGLNLSEFVTDAIQKVDRNITFVGYKTFVNVTCEFLKARYINGHFIENILDSNKKQILKGPVVINGWVTVLRNFNTTGKIGNIFLCDFMNRFKSLGNNSYTLRGNFYFSEIISITRLNISGPIQRSMFDSFLETLISKNDENITMSGSKVFKSPITFNSAFIIDGNLNNIDLNRFHKHAIYIDKPFLIDIKIMFKEDVYIQKALVVKTELQSSTIMKVDMKDLQENVIALNKLNYFSERIILDNVTFQASIKVVQVNDLKMDMLIPLHTKQFIMLDRLNCTNATVKNIQITGHVNTYYLEDIYANTFSIYSNQNILGHIKIRGNVYAYHDFNAYLINSFNPKRMVSLIADDTLTGNFIFKTPVVLDNNLKILDLLNGINPINWQSVAIKTTNKAKQIISGKWKIYGNIHFEENIDGSEFLNGVNVTEISFALSKEHPEIDDIIGETHMDLNNVYALHLDMLKYNAINQIYKFNTFDYLKIQEFEGDIHDIRTIELDMFDYILVNYDTCRMKLILYTQTDFQVVDEVSDFGLIDKWIFFKSNRPLYLLTIAKRTCGRSSNNIWKLENNRLMHVLELGNVSNIMDLHQDIFVAMTYENLESAPEKVQSDILKSLISYKNENKKLSLISNTDPNVFVNQSLIYELQGKSANDTYLRNCLGCDSMLSFKVGIYEKEEYIYYDEKVSQDYIFLCKNDISQTKILQTIKTRVPKSFLILNFNGLVETLFIFAENSDTIQIYEYRGINGFVHKNIIKIKVDKLYNFKIRKHTNLEKRHCLAVIHKNRLTILEAKMYGEKLDL</sequence>
<proteinExistence type="predicted"/>
<feature type="signal peptide" evidence="1">
    <location>
        <begin position="1"/>
        <end position="22"/>
    </location>
</feature>
<organism evidence="2 3">
    <name type="scientific">Lasius platythorax</name>
    <dbReference type="NCBI Taxonomy" id="488582"/>
    <lineage>
        <taxon>Eukaryota</taxon>
        <taxon>Metazoa</taxon>
        <taxon>Ecdysozoa</taxon>
        <taxon>Arthropoda</taxon>
        <taxon>Hexapoda</taxon>
        <taxon>Insecta</taxon>
        <taxon>Pterygota</taxon>
        <taxon>Neoptera</taxon>
        <taxon>Endopterygota</taxon>
        <taxon>Hymenoptera</taxon>
        <taxon>Apocrita</taxon>
        <taxon>Aculeata</taxon>
        <taxon>Formicoidea</taxon>
        <taxon>Formicidae</taxon>
        <taxon>Formicinae</taxon>
        <taxon>Lasius</taxon>
        <taxon>Lasius</taxon>
    </lineage>
</organism>
<keyword evidence="1" id="KW-0732">Signal</keyword>
<protein>
    <submittedName>
        <fullName evidence="2">Uncharacterized protein</fullName>
    </submittedName>
</protein>
<feature type="chain" id="PRO_5043382563" evidence="1">
    <location>
        <begin position="23"/>
        <end position="1866"/>
    </location>
</feature>
<gene>
    <name evidence="2" type="ORF">LPLAT_LOCUS6770</name>
</gene>
<dbReference type="EMBL" id="OZ034825">
    <property type="protein sequence ID" value="CAL1680812.1"/>
    <property type="molecule type" value="Genomic_DNA"/>
</dbReference>
<evidence type="ECO:0000313" key="2">
    <source>
        <dbReference type="EMBL" id="CAL1680812.1"/>
    </source>
</evidence>
<evidence type="ECO:0000313" key="3">
    <source>
        <dbReference type="Proteomes" id="UP001497644"/>
    </source>
</evidence>
<reference evidence="2" key="1">
    <citation type="submission" date="2024-04" db="EMBL/GenBank/DDBJ databases">
        <authorList>
            <consortium name="Molecular Ecology Group"/>
        </authorList>
    </citation>
    <scope>NUCLEOTIDE SEQUENCE</scope>
</reference>
<dbReference type="Proteomes" id="UP001497644">
    <property type="component" value="Chromosome 2"/>
</dbReference>
<keyword evidence="3" id="KW-1185">Reference proteome</keyword>
<accession>A0AAV2NKS3</accession>
<evidence type="ECO:0000256" key="1">
    <source>
        <dbReference type="SAM" id="SignalP"/>
    </source>
</evidence>